<sequence>MRAFIALPLPPSDAEVLEAMGDRLDVGRTLEPETMHLTLAFIGEVPEADLREAADGLETLAPPAFTYRLSGVQSFGNAQTGYALALAAEGGAPLRDLHDRIRSRLHGAGITLERRRFRPHVTFARLPGRLDPEEERKLADFLKHEANMTVEDIPADRFVLYESFLTKAGAVYEELAEFPLD</sequence>
<dbReference type="OrthoDB" id="9793819at2"/>
<comment type="function">
    <text evidence="2">Hydrolyzes RNA 2',3'-cyclic phosphodiester to an RNA 2'-phosphomonoester.</text>
</comment>
<evidence type="ECO:0000256" key="1">
    <source>
        <dbReference type="ARBA" id="ARBA00022801"/>
    </source>
</evidence>
<feature type="active site" description="Proton donor" evidence="2">
    <location>
        <position position="36"/>
    </location>
</feature>
<protein>
    <recommendedName>
        <fullName evidence="2">RNA 2',3'-cyclic phosphodiesterase</fullName>
        <shortName evidence="2">RNA 2',3'-CPDase</shortName>
        <ecNumber evidence="2">3.1.4.58</ecNumber>
    </recommendedName>
</protein>
<keyword evidence="1 2" id="KW-0378">Hydrolase</keyword>
<feature type="active site" description="Proton acceptor" evidence="2">
    <location>
        <position position="120"/>
    </location>
</feature>
<feature type="short sequence motif" description="HXTX 2" evidence="2">
    <location>
        <begin position="120"/>
        <end position="123"/>
    </location>
</feature>
<gene>
    <name evidence="3" type="ORF">SAMN04515678_102478</name>
</gene>
<dbReference type="AlphaFoldDB" id="A0A1I1UR95"/>
<dbReference type="SUPFAM" id="SSF55144">
    <property type="entry name" value="LigT-like"/>
    <property type="match status" value="1"/>
</dbReference>
<dbReference type="EC" id="3.1.4.58" evidence="2"/>
<keyword evidence="3" id="KW-0436">Ligase</keyword>
<dbReference type="PANTHER" id="PTHR35561">
    <property type="entry name" value="RNA 2',3'-CYCLIC PHOSPHODIESTERASE"/>
    <property type="match status" value="1"/>
</dbReference>
<dbReference type="Pfam" id="PF13563">
    <property type="entry name" value="2_5_RNA_ligase2"/>
    <property type="match status" value="1"/>
</dbReference>
<dbReference type="GO" id="GO:0004113">
    <property type="term" value="F:2',3'-cyclic-nucleotide 3'-phosphodiesterase activity"/>
    <property type="evidence" value="ECO:0007669"/>
    <property type="project" value="InterPro"/>
</dbReference>
<evidence type="ECO:0000313" key="3">
    <source>
        <dbReference type="EMBL" id="SFD73306.1"/>
    </source>
</evidence>
<dbReference type="Proteomes" id="UP000325289">
    <property type="component" value="Unassembled WGS sequence"/>
</dbReference>
<dbReference type="GO" id="GO:0016874">
    <property type="term" value="F:ligase activity"/>
    <property type="evidence" value="ECO:0007669"/>
    <property type="project" value="UniProtKB-KW"/>
</dbReference>
<dbReference type="RefSeq" id="WP_149754839.1">
    <property type="nucleotide sequence ID" value="NZ_FOMS01000002.1"/>
</dbReference>
<comment type="similarity">
    <text evidence="2">Belongs to the 2H phosphoesterase superfamily. ThpR family.</text>
</comment>
<evidence type="ECO:0000256" key="2">
    <source>
        <dbReference type="HAMAP-Rule" id="MF_01940"/>
    </source>
</evidence>
<organism evidence="3 4">
    <name type="scientific">Roseivivax sediminis</name>
    <dbReference type="NCBI Taxonomy" id="936889"/>
    <lineage>
        <taxon>Bacteria</taxon>
        <taxon>Pseudomonadati</taxon>
        <taxon>Pseudomonadota</taxon>
        <taxon>Alphaproteobacteria</taxon>
        <taxon>Rhodobacterales</taxon>
        <taxon>Roseobacteraceae</taxon>
        <taxon>Roseivivax</taxon>
    </lineage>
</organism>
<proteinExistence type="inferred from homology"/>
<dbReference type="PANTHER" id="PTHR35561:SF1">
    <property type="entry name" value="RNA 2',3'-CYCLIC PHOSPHODIESTERASE"/>
    <property type="match status" value="1"/>
</dbReference>
<dbReference type="Gene3D" id="3.90.1140.10">
    <property type="entry name" value="Cyclic phosphodiesterase"/>
    <property type="match status" value="1"/>
</dbReference>
<dbReference type="NCBIfam" id="TIGR02258">
    <property type="entry name" value="2_5_ligase"/>
    <property type="match status" value="1"/>
</dbReference>
<name>A0A1I1UR95_9RHOB</name>
<feature type="short sequence motif" description="HXTX 1" evidence="2">
    <location>
        <begin position="36"/>
        <end position="39"/>
    </location>
</feature>
<keyword evidence="4" id="KW-1185">Reference proteome</keyword>
<dbReference type="GO" id="GO:0008664">
    <property type="term" value="F:RNA 2',3'-cyclic 3'-phosphodiesterase activity"/>
    <property type="evidence" value="ECO:0007669"/>
    <property type="project" value="UniProtKB-EC"/>
</dbReference>
<dbReference type="EMBL" id="FOMS01000002">
    <property type="protein sequence ID" value="SFD73306.1"/>
    <property type="molecule type" value="Genomic_DNA"/>
</dbReference>
<dbReference type="HAMAP" id="MF_01940">
    <property type="entry name" value="RNA_CPDase"/>
    <property type="match status" value="1"/>
</dbReference>
<dbReference type="InterPro" id="IPR009097">
    <property type="entry name" value="Cyclic_Pdiesterase"/>
</dbReference>
<dbReference type="InterPro" id="IPR004175">
    <property type="entry name" value="RNA_CPDase"/>
</dbReference>
<comment type="catalytic activity">
    <reaction evidence="2">
        <text>a 3'-end 2',3'-cyclophospho-ribonucleotide-RNA + H2O = a 3'-end 2'-phospho-ribonucleotide-RNA + H(+)</text>
        <dbReference type="Rhea" id="RHEA:11828"/>
        <dbReference type="Rhea" id="RHEA-COMP:10464"/>
        <dbReference type="Rhea" id="RHEA-COMP:17353"/>
        <dbReference type="ChEBI" id="CHEBI:15377"/>
        <dbReference type="ChEBI" id="CHEBI:15378"/>
        <dbReference type="ChEBI" id="CHEBI:83064"/>
        <dbReference type="ChEBI" id="CHEBI:173113"/>
        <dbReference type="EC" id="3.1.4.58"/>
    </reaction>
</comment>
<accession>A0A1I1UR95</accession>
<evidence type="ECO:0000313" key="4">
    <source>
        <dbReference type="Proteomes" id="UP000325289"/>
    </source>
</evidence>
<reference evidence="3 4" key="1">
    <citation type="submission" date="2016-10" db="EMBL/GenBank/DDBJ databases">
        <authorList>
            <person name="Varghese N."/>
            <person name="Submissions S."/>
        </authorList>
    </citation>
    <scope>NUCLEOTIDE SEQUENCE [LARGE SCALE GENOMIC DNA]</scope>
    <source>
        <strain evidence="4">YIM D21,KCTC 23444,ACCC 10710</strain>
    </source>
</reference>